<dbReference type="InterPro" id="IPR036397">
    <property type="entry name" value="RNaseH_sf"/>
</dbReference>
<dbReference type="InterPro" id="IPR012337">
    <property type="entry name" value="RNaseH-like_sf"/>
</dbReference>
<name>A0A6S7IW40_PARCT</name>
<comment type="caution">
    <text evidence="1">The sequence shown here is derived from an EMBL/GenBank/DDBJ whole genome shotgun (WGS) entry which is preliminary data.</text>
</comment>
<dbReference type="AlphaFoldDB" id="A0A6S7IW40"/>
<sequence length="227" mass="26738">MAEKYLSQLYYNPEHPASFGGVDSIYRVVKEEGKHQISRNRIRTWLKKQDTCTLHKPVRFNFKRNRVLVGGFDEQWEADHVIMDSLSKQNNGYNYLLTVIDVLSKYAWVEPIKTKTGESLVQAFGKIIKKGRKPEKLHTDKGTEFTNRMFQKFLKENNIRFFASHNETKASIVKRFNRTLKGKMWKYFTAKNTVKYIDIIQKLVKSYNHSRHRSIGMKPADVNKDNE</sequence>
<dbReference type="PANTHER" id="PTHR46585:SF1">
    <property type="entry name" value="CHROMO DOMAIN-CONTAINING PROTEIN"/>
    <property type="match status" value="1"/>
</dbReference>
<accession>A0A6S7IW40</accession>
<dbReference type="InterPro" id="IPR001584">
    <property type="entry name" value="Integrase_cat-core"/>
</dbReference>
<keyword evidence="2" id="KW-1185">Reference proteome</keyword>
<dbReference type="Proteomes" id="UP001152795">
    <property type="component" value="Unassembled WGS sequence"/>
</dbReference>
<proteinExistence type="predicted"/>
<dbReference type="PANTHER" id="PTHR46585">
    <property type="entry name" value="INTEGRASE CORE DOMAIN CONTAINING PROTEIN"/>
    <property type="match status" value="1"/>
</dbReference>
<protein>
    <submittedName>
        <fullName evidence="1">Uncharacterized transposon-derived</fullName>
    </submittedName>
</protein>
<dbReference type="EMBL" id="CACRXK020011397">
    <property type="protein sequence ID" value="CAB4021360.1"/>
    <property type="molecule type" value="Genomic_DNA"/>
</dbReference>
<dbReference type="Gene3D" id="3.30.420.10">
    <property type="entry name" value="Ribonuclease H-like superfamily/Ribonuclease H"/>
    <property type="match status" value="1"/>
</dbReference>
<reference evidence="1" key="1">
    <citation type="submission" date="2020-04" db="EMBL/GenBank/DDBJ databases">
        <authorList>
            <person name="Alioto T."/>
            <person name="Alioto T."/>
            <person name="Gomez Garrido J."/>
        </authorList>
    </citation>
    <scope>NUCLEOTIDE SEQUENCE</scope>
    <source>
        <strain evidence="1">A484AB</strain>
    </source>
</reference>
<feature type="non-terminal residue" evidence="1">
    <location>
        <position position="227"/>
    </location>
</feature>
<evidence type="ECO:0000313" key="1">
    <source>
        <dbReference type="EMBL" id="CAB4021360.1"/>
    </source>
</evidence>
<dbReference type="PROSITE" id="PS50994">
    <property type="entry name" value="INTEGRASE"/>
    <property type="match status" value="1"/>
</dbReference>
<evidence type="ECO:0000313" key="2">
    <source>
        <dbReference type="Proteomes" id="UP001152795"/>
    </source>
</evidence>
<dbReference type="GO" id="GO:0015074">
    <property type="term" value="P:DNA integration"/>
    <property type="evidence" value="ECO:0007669"/>
    <property type="project" value="InterPro"/>
</dbReference>
<dbReference type="SUPFAM" id="SSF53098">
    <property type="entry name" value="Ribonuclease H-like"/>
    <property type="match status" value="1"/>
</dbReference>
<organism evidence="1 2">
    <name type="scientific">Paramuricea clavata</name>
    <name type="common">Red gorgonian</name>
    <name type="synonym">Violescent sea-whip</name>
    <dbReference type="NCBI Taxonomy" id="317549"/>
    <lineage>
        <taxon>Eukaryota</taxon>
        <taxon>Metazoa</taxon>
        <taxon>Cnidaria</taxon>
        <taxon>Anthozoa</taxon>
        <taxon>Octocorallia</taxon>
        <taxon>Malacalcyonacea</taxon>
        <taxon>Plexauridae</taxon>
        <taxon>Paramuricea</taxon>
    </lineage>
</organism>
<gene>
    <name evidence="1" type="ORF">PACLA_8A060602</name>
</gene>
<dbReference type="OrthoDB" id="5984733at2759"/>
<dbReference type="Pfam" id="PF00665">
    <property type="entry name" value="rve"/>
    <property type="match status" value="1"/>
</dbReference>
<dbReference type="GO" id="GO:0003676">
    <property type="term" value="F:nucleic acid binding"/>
    <property type="evidence" value="ECO:0007669"/>
    <property type="project" value="InterPro"/>
</dbReference>